<feature type="compositionally biased region" description="Polar residues" evidence="1">
    <location>
        <begin position="19"/>
        <end position="32"/>
    </location>
</feature>
<organism evidence="2 3">
    <name type="scientific">Rasamsonia emersonii (strain ATCC 16479 / CBS 393.64 / IMI 116815)</name>
    <dbReference type="NCBI Taxonomy" id="1408163"/>
    <lineage>
        <taxon>Eukaryota</taxon>
        <taxon>Fungi</taxon>
        <taxon>Dikarya</taxon>
        <taxon>Ascomycota</taxon>
        <taxon>Pezizomycotina</taxon>
        <taxon>Eurotiomycetes</taxon>
        <taxon>Eurotiomycetidae</taxon>
        <taxon>Eurotiales</taxon>
        <taxon>Trichocomaceae</taxon>
        <taxon>Rasamsonia</taxon>
    </lineage>
</organism>
<protein>
    <submittedName>
        <fullName evidence="2">Uncharacterized protein</fullName>
    </submittedName>
</protein>
<name>A0A0F4YHW6_RASE3</name>
<comment type="caution">
    <text evidence="2">The sequence shown here is derived from an EMBL/GenBank/DDBJ whole genome shotgun (WGS) entry which is preliminary data.</text>
</comment>
<gene>
    <name evidence="2" type="ORF">T310_8372</name>
</gene>
<feature type="compositionally biased region" description="Basic and acidic residues" evidence="1">
    <location>
        <begin position="388"/>
        <end position="427"/>
    </location>
</feature>
<feature type="region of interest" description="Disordered" evidence="1">
    <location>
        <begin position="15"/>
        <end position="50"/>
    </location>
</feature>
<dbReference type="RefSeq" id="XP_013324302.1">
    <property type="nucleotide sequence ID" value="XM_013468848.1"/>
</dbReference>
<evidence type="ECO:0000313" key="2">
    <source>
        <dbReference type="EMBL" id="KKA17690.1"/>
    </source>
</evidence>
<keyword evidence="3" id="KW-1185">Reference proteome</keyword>
<evidence type="ECO:0000313" key="3">
    <source>
        <dbReference type="Proteomes" id="UP000053958"/>
    </source>
</evidence>
<reference evidence="2 3" key="1">
    <citation type="submission" date="2015-04" db="EMBL/GenBank/DDBJ databases">
        <authorList>
            <person name="Heijne W.H."/>
            <person name="Fedorova N.D."/>
            <person name="Nierman W.C."/>
            <person name="Vollebregt A.W."/>
            <person name="Zhao Z."/>
            <person name="Wu L."/>
            <person name="Kumar M."/>
            <person name="Stam H."/>
            <person name="van den Berg M.A."/>
            <person name="Pel H.J."/>
        </authorList>
    </citation>
    <scope>NUCLEOTIDE SEQUENCE [LARGE SCALE GENOMIC DNA]</scope>
    <source>
        <strain evidence="2 3">CBS 393.64</strain>
    </source>
</reference>
<proteinExistence type="predicted"/>
<accession>A0A0F4YHW6</accession>
<dbReference type="GeneID" id="25320632"/>
<dbReference type="Proteomes" id="UP000053958">
    <property type="component" value="Unassembled WGS sequence"/>
</dbReference>
<dbReference type="AlphaFoldDB" id="A0A0F4YHW6"/>
<sequence>MTSVIGDTRTLSYLPPTLRLSNRGNGQQSSHASRAPPPTPVKPQSTFKSIRKRIPYAPPFGTKTDPTSESSDKLIKTDRAALLNHDQCKQATAKTKELLQVHSMDPQQDAINRILTGVESIQTLTRETVEALQNTIVGRVAINKFKMPKVQQEEFTIWSNKHDLCGIEYDAHLESIIIKARQGPVHGETIDAIRDWFRKIIGKVHQEDGVNLKTYQHKTFCLTSGKYRGSLKAPDSSIEDDESFLPLIVLEVAFSTTRKDLLEDAKAWLYGTDNITELVIAIDIKEQGGKNNNDTDNKEDSFWAYQTQRFFNVSRLMMPSPPILSDGTRIMETGQGTQSLSKNFRLKFCELEDKLPLEALERQLRDSLKNYRKDRALIQACKRRKALEEEAEVRRKQKEDRKRKQQDHQESAQTVRAEKAEKRQKREEEEEDLIAQKGRRGQKMGKFY</sequence>
<dbReference type="OrthoDB" id="4522601at2759"/>
<feature type="compositionally biased region" description="Basic residues" evidence="1">
    <location>
        <begin position="437"/>
        <end position="448"/>
    </location>
</feature>
<dbReference type="EMBL" id="LASV01000580">
    <property type="protein sequence ID" value="KKA17690.1"/>
    <property type="molecule type" value="Genomic_DNA"/>
</dbReference>
<feature type="region of interest" description="Disordered" evidence="1">
    <location>
        <begin position="388"/>
        <end position="448"/>
    </location>
</feature>
<evidence type="ECO:0000256" key="1">
    <source>
        <dbReference type="SAM" id="MobiDB-lite"/>
    </source>
</evidence>